<dbReference type="InterPro" id="IPR006047">
    <property type="entry name" value="GH13_cat_dom"/>
</dbReference>
<dbReference type="PANTHER" id="PTHR10357:SF209">
    <property type="entry name" value="PERIPLASMIC ALPHA-AMYLASE"/>
    <property type="match status" value="1"/>
</dbReference>
<dbReference type="InterPro" id="IPR017853">
    <property type="entry name" value="GH"/>
</dbReference>
<dbReference type="RefSeq" id="WP_093665399.1">
    <property type="nucleotide sequence ID" value="NZ_FOCF01000003.1"/>
</dbReference>
<evidence type="ECO:0000256" key="1">
    <source>
        <dbReference type="SAM" id="SignalP"/>
    </source>
</evidence>
<organism evidence="3 4">
    <name type="scientific">Sphingomonas gellani</name>
    <dbReference type="NCBI Taxonomy" id="1166340"/>
    <lineage>
        <taxon>Bacteria</taxon>
        <taxon>Pseudomonadati</taxon>
        <taxon>Pseudomonadota</taxon>
        <taxon>Alphaproteobacteria</taxon>
        <taxon>Sphingomonadales</taxon>
        <taxon>Sphingomonadaceae</taxon>
        <taxon>Sphingomonas</taxon>
    </lineage>
</organism>
<protein>
    <submittedName>
        <fullName evidence="3">Glycosidase</fullName>
    </submittedName>
</protein>
<dbReference type="GO" id="GO:0016798">
    <property type="term" value="F:hydrolase activity, acting on glycosyl bonds"/>
    <property type="evidence" value="ECO:0007669"/>
    <property type="project" value="UniProtKB-KW"/>
</dbReference>
<dbReference type="Pfam" id="PF00128">
    <property type="entry name" value="Alpha-amylase"/>
    <property type="match status" value="1"/>
</dbReference>
<dbReference type="EMBL" id="FOCF01000003">
    <property type="protein sequence ID" value="SEM98613.1"/>
    <property type="molecule type" value="Genomic_DNA"/>
</dbReference>
<dbReference type="GO" id="GO:0005975">
    <property type="term" value="P:carbohydrate metabolic process"/>
    <property type="evidence" value="ECO:0007669"/>
    <property type="project" value="InterPro"/>
</dbReference>
<accession>A0A1H8CTZ8</accession>
<keyword evidence="1" id="KW-0732">Signal</keyword>
<keyword evidence="3" id="KW-0326">Glycosidase</keyword>
<name>A0A1H8CTZ8_9SPHN</name>
<keyword evidence="4" id="KW-1185">Reference proteome</keyword>
<dbReference type="STRING" id="1166340.SAMN05192583_1755"/>
<evidence type="ECO:0000313" key="3">
    <source>
        <dbReference type="EMBL" id="SEM98613.1"/>
    </source>
</evidence>
<sequence length="604" mass="65655">MARWGRTGWRRALAAVAAAALATPVAAQSYRDRLPQDEVIYFLLPDRFDNGDKSNDRGGLNGDRLVTGFDPTDKGFYHGGDLKGLLRRLDYIQALGATAVWVGPIFRNKPVQGPAGHESAGYHGYWITDFEHVDPHFGIDADFKTLVDAAHARGIKVYMDIIVNHTADVIRYAECDDCAYRSRADYPYTRKGGVTGPAINAGFAGDAVVTAANFAKLTDPRYAYTPFVPKGGEHAKSPEWLNDPIFYHNRGNSTFSGESSTTGDFFGLDDLMTENPRVVSGMIDIFGGWIDRFGIDGFRIDTARHVNPEFWQAFIPAMQARARARNIPNFHIFGEVHDSSPAALARFTRVDAYPAVLDFGLRQAVVDTVAGTRGTDVFETLFAADALYGGGPDTPLQLPTFTGNHDDGRFATEVRRAFPKAGDEEVMARVMLADAMLMTLRGVPTIYAGDEQGFVGDGGDQDAREDMFPSRVPSYNDNRLIGTATTTATAHFGRDNPLFRQIATLARLRLSTPALTRGRQVMRAREEKPGLLAISRFDPTTGQEVLVAFNTATTALDRQVEIGTDGAVATLAGAGCATKPSAPGSLRVRLAPLGYAVCRIGAAR</sequence>
<dbReference type="SUPFAM" id="SSF51445">
    <property type="entry name" value="(Trans)glycosidases"/>
    <property type="match status" value="1"/>
</dbReference>
<dbReference type="SMART" id="SM00642">
    <property type="entry name" value="Aamy"/>
    <property type="match status" value="1"/>
</dbReference>
<reference evidence="4" key="1">
    <citation type="submission" date="2016-10" db="EMBL/GenBank/DDBJ databases">
        <authorList>
            <person name="Varghese N."/>
            <person name="Submissions S."/>
        </authorList>
    </citation>
    <scope>NUCLEOTIDE SEQUENCE [LARGE SCALE GENOMIC DNA]</scope>
    <source>
        <strain evidence="4">S6-262</strain>
    </source>
</reference>
<proteinExistence type="predicted"/>
<dbReference type="PANTHER" id="PTHR10357">
    <property type="entry name" value="ALPHA-AMYLASE FAMILY MEMBER"/>
    <property type="match status" value="1"/>
</dbReference>
<feature type="domain" description="Glycosyl hydrolase family 13 catalytic" evidence="2">
    <location>
        <begin position="42"/>
        <end position="509"/>
    </location>
</feature>
<feature type="chain" id="PRO_5011685939" evidence="1">
    <location>
        <begin position="28"/>
        <end position="604"/>
    </location>
</feature>
<dbReference type="CDD" id="cd11339">
    <property type="entry name" value="AmyAc_bac_CMD_like_2"/>
    <property type="match status" value="1"/>
</dbReference>
<gene>
    <name evidence="3" type="ORF">SAMN05192583_1755</name>
</gene>
<evidence type="ECO:0000313" key="4">
    <source>
        <dbReference type="Proteomes" id="UP000199206"/>
    </source>
</evidence>
<keyword evidence="3" id="KW-0378">Hydrolase</keyword>
<feature type="signal peptide" evidence="1">
    <location>
        <begin position="1"/>
        <end position="27"/>
    </location>
</feature>
<evidence type="ECO:0000259" key="2">
    <source>
        <dbReference type="SMART" id="SM00642"/>
    </source>
</evidence>
<dbReference type="OrthoDB" id="9805159at2"/>
<dbReference type="Proteomes" id="UP000199206">
    <property type="component" value="Unassembled WGS sequence"/>
</dbReference>
<dbReference type="Gene3D" id="3.20.20.80">
    <property type="entry name" value="Glycosidases"/>
    <property type="match status" value="2"/>
</dbReference>
<dbReference type="AlphaFoldDB" id="A0A1H8CTZ8"/>